<evidence type="ECO:0000313" key="1">
    <source>
        <dbReference type="EMBL" id="EEC03157.1"/>
    </source>
</evidence>
<proteinExistence type="predicted"/>
<protein>
    <submittedName>
        <fullName evidence="1 2">Uncharacterized protein</fullName>
    </submittedName>
</protein>
<accession>B7P985</accession>
<reference evidence="1 3" key="1">
    <citation type="submission" date="2008-03" db="EMBL/GenBank/DDBJ databases">
        <title>Annotation of Ixodes scapularis.</title>
        <authorList>
            <consortium name="Ixodes scapularis Genome Project Consortium"/>
            <person name="Caler E."/>
            <person name="Hannick L.I."/>
            <person name="Bidwell S."/>
            <person name="Joardar V."/>
            <person name="Thiagarajan M."/>
            <person name="Amedeo P."/>
            <person name="Galinsky K.J."/>
            <person name="Schobel S."/>
            <person name="Inman J."/>
            <person name="Hostetler J."/>
            <person name="Miller J."/>
            <person name="Hammond M."/>
            <person name="Megy K."/>
            <person name="Lawson D."/>
            <person name="Kodira C."/>
            <person name="Sutton G."/>
            <person name="Meyer J."/>
            <person name="Hill C.A."/>
            <person name="Birren B."/>
            <person name="Nene V."/>
            <person name="Collins F."/>
            <person name="Alarcon-Chaidez F."/>
            <person name="Wikel S."/>
            <person name="Strausberg R."/>
        </authorList>
    </citation>
    <scope>NUCLEOTIDE SEQUENCE [LARGE SCALE GENOMIC DNA]</scope>
    <source>
        <strain evidence="3">Wikel</strain>
        <strain evidence="1">Wikel colony</strain>
    </source>
</reference>
<name>B7P985_IXOSC</name>
<evidence type="ECO:0000313" key="2">
    <source>
        <dbReference type="EnsemblMetazoa" id="ISCW017016-PA"/>
    </source>
</evidence>
<dbReference type="AlphaFoldDB" id="B7P985"/>
<dbReference type="EMBL" id="ABJB011107854">
    <property type="status" value="NOT_ANNOTATED_CDS"/>
    <property type="molecule type" value="Genomic_DNA"/>
</dbReference>
<dbReference type="OrthoDB" id="6022258at2759"/>
<dbReference type="EnsemblMetazoa" id="ISCW017016-RA">
    <property type="protein sequence ID" value="ISCW017016-PA"/>
    <property type="gene ID" value="ISCW017016"/>
</dbReference>
<dbReference type="VEuPathDB" id="VectorBase:ISCP_001140"/>
<dbReference type="InParanoid" id="B7P985"/>
<dbReference type="VEuPathDB" id="VectorBase:ISCW017016"/>
<dbReference type="Proteomes" id="UP000001555">
    <property type="component" value="Unassembled WGS sequence"/>
</dbReference>
<dbReference type="PaxDb" id="6945-B7P985"/>
<organism>
    <name type="scientific">Ixodes scapularis</name>
    <name type="common">Black-legged tick</name>
    <name type="synonym">Deer tick</name>
    <dbReference type="NCBI Taxonomy" id="6945"/>
    <lineage>
        <taxon>Eukaryota</taxon>
        <taxon>Metazoa</taxon>
        <taxon>Ecdysozoa</taxon>
        <taxon>Arthropoda</taxon>
        <taxon>Chelicerata</taxon>
        <taxon>Arachnida</taxon>
        <taxon>Acari</taxon>
        <taxon>Parasitiformes</taxon>
        <taxon>Ixodida</taxon>
        <taxon>Ixodoidea</taxon>
        <taxon>Ixodidae</taxon>
        <taxon>Ixodinae</taxon>
        <taxon>Ixodes</taxon>
    </lineage>
</organism>
<keyword evidence="3" id="KW-1185">Reference proteome</keyword>
<gene>
    <name evidence="1" type="ORF">IscW_ISCW017016</name>
</gene>
<sequence length="129" mass="14647">MHSNYRTKVGVSDREELQVTKLMLSAIRTDVYGAARWTHIHHNHTDHVMATTRNGVHVWRFNSPNAELRTRDAMFRFNSGSDEIIDAILFVRNEKNLQTMYLALVIKAGQTAKLVAYEVDFAGQAMVGA</sequence>
<evidence type="ECO:0000313" key="3">
    <source>
        <dbReference type="Proteomes" id="UP000001555"/>
    </source>
</evidence>
<dbReference type="EMBL" id="DS661893">
    <property type="protein sequence ID" value="EEC03157.1"/>
    <property type="molecule type" value="Genomic_DNA"/>
</dbReference>
<reference evidence="2" key="2">
    <citation type="submission" date="2020-05" db="UniProtKB">
        <authorList>
            <consortium name="EnsemblMetazoa"/>
        </authorList>
    </citation>
    <scope>IDENTIFICATION</scope>
    <source>
        <strain evidence="2">wikel</strain>
    </source>
</reference>
<dbReference type="VEuPathDB" id="VectorBase:ISCI017016"/>
<dbReference type="EMBL" id="ABJB011069350">
    <property type="status" value="NOT_ANNOTATED_CDS"/>
    <property type="molecule type" value="Genomic_DNA"/>
</dbReference>
<dbReference type="HOGENOM" id="CLU_1951137_0_0_1"/>